<accession>A0A9P6I2E9</accession>
<dbReference type="GeneID" id="62165418"/>
<reference evidence="1" key="1">
    <citation type="submission" date="2020-03" db="EMBL/GenBank/DDBJ databases">
        <authorList>
            <person name="He L."/>
        </authorList>
    </citation>
    <scope>NUCLEOTIDE SEQUENCE</scope>
    <source>
        <strain evidence="1">CkLH20</strain>
    </source>
</reference>
<evidence type="ECO:0000313" key="2">
    <source>
        <dbReference type="Proteomes" id="UP000781932"/>
    </source>
</evidence>
<organism evidence="1 2">
    <name type="scientific">Colletotrichum karsti</name>
    <dbReference type="NCBI Taxonomy" id="1095194"/>
    <lineage>
        <taxon>Eukaryota</taxon>
        <taxon>Fungi</taxon>
        <taxon>Dikarya</taxon>
        <taxon>Ascomycota</taxon>
        <taxon>Pezizomycotina</taxon>
        <taxon>Sordariomycetes</taxon>
        <taxon>Hypocreomycetidae</taxon>
        <taxon>Glomerellales</taxon>
        <taxon>Glomerellaceae</taxon>
        <taxon>Colletotrichum</taxon>
        <taxon>Colletotrichum boninense species complex</taxon>
    </lineage>
</organism>
<protein>
    <submittedName>
        <fullName evidence="1">Uncharacterized protein</fullName>
    </submittedName>
</protein>
<comment type="caution">
    <text evidence="1">The sequence shown here is derived from an EMBL/GenBank/DDBJ whole genome shotgun (WGS) entry which is preliminary data.</text>
</comment>
<keyword evidence="2" id="KW-1185">Reference proteome</keyword>
<dbReference type="Proteomes" id="UP000781932">
    <property type="component" value="Unassembled WGS sequence"/>
</dbReference>
<evidence type="ECO:0000313" key="1">
    <source>
        <dbReference type="EMBL" id="KAF9872766.1"/>
    </source>
</evidence>
<name>A0A9P6I2E9_9PEZI</name>
<dbReference type="AlphaFoldDB" id="A0A9P6I2E9"/>
<gene>
    <name evidence="1" type="ORF">CkaCkLH20_09629</name>
</gene>
<sequence length="222" mass="24846">MAAAAVDTTSLYQTYQALPHLHEAAQTYEQRSPQAIVEEKMMNLFLKHEVYNELAVILIHRHFDMAENEKLVEFGSVASPWDFPVERPDGSFYGGVVKPRSWIFKAGQMIPYEYGFNEHGAPAVYGDMPNKPAFYAEFDALLQEEGLADLLGLTLLTERKQPGVIKLEKTFGRSNVMFTVPEESLKAAKKDPVVASWEFSPEEGIVGQKKRLACIGCNICAV</sequence>
<reference evidence="1" key="2">
    <citation type="submission" date="2020-11" db="EMBL/GenBank/DDBJ databases">
        <title>Whole genome sequencing of Colletotrichum sp.</title>
        <authorList>
            <person name="Li H."/>
        </authorList>
    </citation>
    <scope>NUCLEOTIDE SEQUENCE</scope>
    <source>
        <strain evidence="1">CkLH20</strain>
    </source>
</reference>
<dbReference type="RefSeq" id="XP_038742227.1">
    <property type="nucleotide sequence ID" value="XM_038892344.1"/>
</dbReference>
<proteinExistence type="predicted"/>
<dbReference type="EMBL" id="JAATWM020000035">
    <property type="protein sequence ID" value="KAF9872766.1"/>
    <property type="molecule type" value="Genomic_DNA"/>
</dbReference>
<dbReference type="OrthoDB" id="2322999at2759"/>